<dbReference type="InterPro" id="IPR017871">
    <property type="entry name" value="ABC_transporter-like_CS"/>
</dbReference>
<comment type="subcellular location">
    <subcellularLocation>
        <location evidence="1">Cell membrane</location>
        <topology evidence="1">Multi-pass membrane protein</topology>
    </subcellularLocation>
</comment>
<dbReference type="Gene3D" id="1.20.1560.10">
    <property type="entry name" value="ABC transporter type 1, transmembrane domain"/>
    <property type="match status" value="1"/>
</dbReference>
<gene>
    <name evidence="12" type="ORF">EEL30_11125</name>
</gene>
<dbReference type="AlphaFoldDB" id="A0A518VFI6"/>
<protein>
    <submittedName>
        <fullName evidence="12">ABC transporter ATP-binding protein</fullName>
    </submittedName>
</protein>
<keyword evidence="4 9" id="KW-0812">Transmembrane</keyword>
<dbReference type="PROSITE" id="PS50893">
    <property type="entry name" value="ABC_TRANSPORTER_2"/>
    <property type="match status" value="1"/>
</dbReference>
<evidence type="ECO:0000256" key="7">
    <source>
        <dbReference type="ARBA" id="ARBA00022989"/>
    </source>
</evidence>
<evidence type="ECO:0000313" key="13">
    <source>
        <dbReference type="Proteomes" id="UP000319432"/>
    </source>
</evidence>
<evidence type="ECO:0000256" key="1">
    <source>
        <dbReference type="ARBA" id="ARBA00004651"/>
    </source>
</evidence>
<evidence type="ECO:0000313" key="12">
    <source>
        <dbReference type="EMBL" id="QDX95740.1"/>
    </source>
</evidence>
<dbReference type="GO" id="GO:0005886">
    <property type="term" value="C:plasma membrane"/>
    <property type="evidence" value="ECO:0007669"/>
    <property type="project" value="UniProtKB-SubCell"/>
</dbReference>
<dbReference type="InterPro" id="IPR039421">
    <property type="entry name" value="Type_1_exporter"/>
</dbReference>
<dbReference type="Proteomes" id="UP000319432">
    <property type="component" value="Chromosome"/>
</dbReference>
<feature type="transmembrane region" description="Helical" evidence="9">
    <location>
        <begin position="38"/>
        <end position="64"/>
    </location>
</feature>
<dbReference type="InterPro" id="IPR027417">
    <property type="entry name" value="P-loop_NTPase"/>
</dbReference>
<keyword evidence="2" id="KW-0813">Transport</keyword>
<proteinExistence type="predicted"/>
<dbReference type="GO" id="GO:0005524">
    <property type="term" value="F:ATP binding"/>
    <property type="evidence" value="ECO:0007669"/>
    <property type="project" value="UniProtKB-KW"/>
</dbReference>
<dbReference type="EMBL" id="CP033464">
    <property type="protein sequence ID" value="QDX95740.1"/>
    <property type="molecule type" value="Genomic_DNA"/>
</dbReference>
<evidence type="ECO:0000256" key="4">
    <source>
        <dbReference type="ARBA" id="ARBA00022692"/>
    </source>
</evidence>
<keyword evidence="6 12" id="KW-0067">ATP-binding</keyword>
<feature type="domain" description="ABC transporter" evidence="10">
    <location>
        <begin position="362"/>
        <end position="602"/>
    </location>
</feature>
<dbReference type="Pfam" id="PF00005">
    <property type="entry name" value="ABC_tran"/>
    <property type="match status" value="1"/>
</dbReference>
<dbReference type="PANTHER" id="PTHR43394">
    <property type="entry name" value="ATP-DEPENDENT PERMEASE MDL1, MITOCHONDRIAL"/>
    <property type="match status" value="1"/>
</dbReference>
<organism evidence="12 13">
    <name type="scientific">Brevibacillus laterosporus</name>
    <name type="common">Bacillus laterosporus</name>
    <dbReference type="NCBI Taxonomy" id="1465"/>
    <lineage>
        <taxon>Bacteria</taxon>
        <taxon>Bacillati</taxon>
        <taxon>Bacillota</taxon>
        <taxon>Bacilli</taxon>
        <taxon>Bacillales</taxon>
        <taxon>Paenibacillaceae</taxon>
        <taxon>Brevibacillus</taxon>
    </lineage>
</organism>
<feature type="domain" description="ABC transmembrane type-1" evidence="11">
    <location>
        <begin position="40"/>
        <end position="327"/>
    </location>
</feature>
<sequence>MSPFKETSNKLETIRNVFASFSQWPSIFRLLYQTHPRYFAIVMILTIISSLIPVGVILATQSLINSAVVVSVGGEMYPLLIAFGTFAFLAVIRDIIKYVDLVYKTLYQELLSNHVNMLIMKKATRLPYSSFEDAAIYDQMQRAKQDSTYRPYQLFQQVMNVISSVITLLSVSAVLITWKWWLALILLLLPICSTFSFIKLGQEEFMINHNRASDRRKQYYLMNLLTNDSSVKEIKIFQLGKFLVNRYSKYYQQFFNQDKAIVIKRTKVALGYQVITLIAVVSMQSYVVWEMLLGTIAVGSLLAFIQAISYTQSTSTDLMQTIFNMYQNNLYISQLFNFLGVPDEKQKTTEERNSFEKNASGLEFRNVSFKYQGVEAYALRNVSFTIHLGETLALVGENGSGKSTIVKLITRLYQPTEGEIFFDGIPISHYEENEWRQKISALFQDFIKYEMQVKENIGFGNYLKADDEVAIIEASKLAGADEMIKRFPQQLNTQLGKLFTDGYQISGGQWQRIAISRAYMHDADLYILDEPTAALDPQAEQEVFTRFRELTKNKMGLFISHRFSTVRYANQILVLKRGEIIESGTHRELIAENGVYASLFHTQASFYLEEKDESANANKMVGQV</sequence>
<name>A0A518VFI6_BRELA</name>
<evidence type="ECO:0000256" key="2">
    <source>
        <dbReference type="ARBA" id="ARBA00022448"/>
    </source>
</evidence>
<reference evidence="12 13" key="1">
    <citation type="submission" date="2018-11" db="EMBL/GenBank/DDBJ databases">
        <title>Phylogenetic determinants of toxin gene distribution in genomes of Brevibacillus laterosporus.</title>
        <authorList>
            <person name="Glare T.R."/>
            <person name="Durrant A."/>
            <person name="Berry C."/>
            <person name="Palma L."/>
            <person name="Ormskirk M."/>
            <person name="Cox M.O."/>
        </authorList>
    </citation>
    <scope>NUCLEOTIDE SEQUENCE [LARGE SCALE GENOMIC DNA]</scope>
    <source>
        <strain evidence="12 13">1821L</strain>
    </source>
</reference>
<keyword evidence="5" id="KW-0547">Nucleotide-binding</keyword>
<evidence type="ECO:0000256" key="3">
    <source>
        <dbReference type="ARBA" id="ARBA00022475"/>
    </source>
</evidence>
<dbReference type="GO" id="GO:0016887">
    <property type="term" value="F:ATP hydrolysis activity"/>
    <property type="evidence" value="ECO:0007669"/>
    <property type="project" value="InterPro"/>
</dbReference>
<feature type="transmembrane region" description="Helical" evidence="9">
    <location>
        <begin position="154"/>
        <end position="174"/>
    </location>
</feature>
<keyword evidence="8 9" id="KW-0472">Membrane</keyword>
<dbReference type="SMART" id="SM00382">
    <property type="entry name" value="AAA"/>
    <property type="match status" value="1"/>
</dbReference>
<feature type="transmembrane region" description="Helical" evidence="9">
    <location>
        <begin position="292"/>
        <end position="310"/>
    </location>
</feature>
<dbReference type="SUPFAM" id="SSF90123">
    <property type="entry name" value="ABC transporter transmembrane region"/>
    <property type="match status" value="1"/>
</dbReference>
<evidence type="ECO:0000259" key="11">
    <source>
        <dbReference type="PROSITE" id="PS50929"/>
    </source>
</evidence>
<feature type="transmembrane region" description="Helical" evidence="9">
    <location>
        <begin position="180"/>
        <end position="201"/>
    </location>
</feature>
<dbReference type="PROSITE" id="PS00211">
    <property type="entry name" value="ABC_TRANSPORTER_1"/>
    <property type="match status" value="1"/>
</dbReference>
<keyword evidence="7 9" id="KW-1133">Transmembrane helix</keyword>
<dbReference type="PANTHER" id="PTHR43394:SF1">
    <property type="entry name" value="ATP-BINDING CASSETTE SUB-FAMILY B MEMBER 10, MITOCHONDRIAL"/>
    <property type="match status" value="1"/>
</dbReference>
<dbReference type="SUPFAM" id="SSF52540">
    <property type="entry name" value="P-loop containing nucleoside triphosphate hydrolases"/>
    <property type="match status" value="1"/>
</dbReference>
<dbReference type="InterPro" id="IPR003593">
    <property type="entry name" value="AAA+_ATPase"/>
</dbReference>
<dbReference type="InterPro" id="IPR011527">
    <property type="entry name" value="ABC1_TM_dom"/>
</dbReference>
<evidence type="ECO:0000256" key="9">
    <source>
        <dbReference type="SAM" id="Phobius"/>
    </source>
</evidence>
<dbReference type="Gene3D" id="3.40.50.300">
    <property type="entry name" value="P-loop containing nucleotide triphosphate hydrolases"/>
    <property type="match status" value="1"/>
</dbReference>
<keyword evidence="13" id="KW-1185">Reference proteome</keyword>
<dbReference type="InterPro" id="IPR003439">
    <property type="entry name" value="ABC_transporter-like_ATP-bd"/>
</dbReference>
<feature type="transmembrane region" description="Helical" evidence="9">
    <location>
        <begin position="76"/>
        <end position="96"/>
    </location>
</feature>
<keyword evidence="3" id="KW-1003">Cell membrane</keyword>
<evidence type="ECO:0000259" key="10">
    <source>
        <dbReference type="PROSITE" id="PS50893"/>
    </source>
</evidence>
<evidence type="ECO:0000256" key="6">
    <source>
        <dbReference type="ARBA" id="ARBA00022840"/>
    </source>
</evidence>
<dbReference type="GO" id="GO:0015421">
    <property type="term" value="F:ABC-type oligopeptide transporter activity"/>
    <property type="evidence" value="ECO:0007669"/>
    <property type="project" value="TreeGrafter"/>
</dbReference>
<dbReference type="InterPro" id="IPR036640">
    <property type="entry name" value="ABC1_TM_sf"/>
</dbReference>
<dbReference type="OrthoDB" id="9806127at2"/>
<evidence type="ECO:0000256" key="8">
    <source>
        <dbReference type="ARBA" id="ARBA00023136"/>
    </source>
</evidence>
<accession>A0A518VFI6</accession>
<evidence type="ECO:0000256" key="5">
    <source>
        <dbReference type="ARBA" id="ARBA00022741"/>
    </source>
</evidence>
<dbReference type="FunFam" id="3.40.50.300:FF:000221">
    <property type="entry name" value="Multidrug ABC transporter ATP-binding protein"/>
    <property type="match status" value="1"/>
</dbReference>
<dbReference type="PROSITE" id="PS50929">
    <property type="entry name" value="ABC_TM1F"/>
    <property type="match status" value="1"/>
</dbReference>